<reference evidence="6" key="1">
    <citation type="journal article" date="2019" name="Int. J. Syst. Evol. Microbiol.">
        <title>The Global Catalogue of Microorganisms (GCM) 10K type strain sequencing project: providing services to taxonomists for standard genome sequencing and annotation.</title>
        <authorList>
            <consortium name="The Broad Institute Genomics Platform"/>
            <consortium name="The Broad Institute Genome Sequencing Center for Infectious Disease"/>
            <person name="Wu L."/>
            <person name="Ma J."/>
        </authorList>
    </citation>
    <scope>NUCLEOTIDE SEQUENCE [LARGE SCALE GENOMIC DNA]</scope>
    <source>
        <strain evidence="6">CGMCC 1.14993</strain>
    </source>
</reference>
<keyword evidence="3" id="KW-0804">Transcription</keyword>
<dbReference type="OrthoDB" id="362473at2"/>
<keyword evidence="2" id="KW-0238">DNA-binding</keyword>
<dbReference type="InterPro" id="IPR036390">
    <property type="entry name" value="WH_DNA-bd_sf"/>
</dbReference>
<dbReference type="PROSITE" id="PS50949">
    <property type="entry name" value="HTH_GNTR"/>
    <property type="match status" value="1"/>
</dbReference>
<evidence type="ECO:0000256" key="2">
    <source>
        <dbReference type="ARBA" id="ARBA00023125"/>
    </source>
</evidence>
<dbReference type="SMART" id="SM00345">
    <property type="entry name" value="HTH_GNTR"/>
    <property type="match status" value="1"/>
</dbReference>
<comment type="caution">
    <text evidence="5">The sequence shown here is derived from an EMBL/GenBank/DDBJ whole genome shotgun (WGS) entry which is preliminary data.</text>
</comment>
<dbReference type="RefSeq" id="WP_088000837.1">
    <property type="nucleotide sequence ID" value="NZ_BMHB01000002.1"/>
</dbReference>
<dbReference type="Proteomes" id="UP000626244">
    <property type="component" value="Unassembled WGS sequence"/>
</dbReference>
<dbReference type="AlphaFoldDB" id="A0A8J3AP42"/>
<sequence>MEFIVNNREPVYLQVVRHFKQQIAKRLLEAGQEIPSRRELAVQFNINPNTVQKAYKEMEEQGLITTEKNYPSKITTDVEILKGIRNELIMEAVNEFVDSIKVINVPVEELLEMVKKNYELKQTNHEEGESK</sequence>
<dbReference type="PRINTS" id="PR00035">
    <property type="entry name" value="HTHGNTR"/>
</dbReference>
<proteinExistence type="predicted"/>
<dbReference type="SUPFAM" id="SSF46785">
    <property type="entry name" value="Winged helix' DNA-binding domain"/>
    <property type="match status" value="1"/>
</dbReference>
<dbReference type="Gene3D" id="1.10.10.10">
    <property type="entry name" value="Winged helix-like DNA-binding domain superfamily/Winged helix DNA-binding domain"/>
    <property type="match status" value="1"/>
</dbReference>
<protein>
    <submittedName>
        <fullName evidence="5">GntR family transcriptional regulator</fullName>
    </submittedName>
</protein>
<keyword evidence="1" id="KW-0805">Transcription regulation</keyword>
<dbReference type="PANTHER" id="PTHR38445">
    <property type="entry name" value="HTH-TYPE TRANSCRIPTIONAL REPRESSOR YTRA"/>
    <property type="match status" value="1"/>
</dbReference>
<dbReference type="EMBL" id="BMHB01000002">
    <property type="protein sequence ID" value="GGI16239.1"/>
    <property type="molecule type" value="Genomic_DNA"/>
</dbReference>
<evidence type="ECO:0000256" key="3">
    <source>
        <dbReference type="ARBA" id="ARBA00023163"/>
    </source>
</evidence>
<dbReference type="CDD" id="cd07377">
    <property type="entry name" value="WHTH_GntR"/>
    <property type="match status" value="1"/>
</dbReference>
<dbReference type="GO" id="GO:0003677">
    <property type="term" value="F:DNA binding"/>
    <property type="evidence" value="ECO:0007669"/>
    <property type="project" value="UniProtKB-KW"/>
</dbReference>
<organism evidence="5 6">
    <name type="scientific">Gottfriedia solisilvae</name>
    <dbReference type="NCBI Taxonomy" id="1516104"/>
    <lineage>
        <taxon>Bacteria</taxon>
        <taxon>Bacillati</taxon>
        <taxon>Bacillota</taxon>
        <taxon>Bacilli</taxon>
        <taxon>Bacillales</taxon>
        <taxon>Bacillaceae</taxon>
        <taxon>Gottfriedia</taxon>
    </lineage>
</organism>
<dbReference type="PANTHER" id="PTHR38445:SF9">
    <property type="entry name" value="HTH-TYPE TRANSCRIPTIONAL REPRESSOR YTRA"/>
    <property type="match status" value="1"/>
</dbReference>
<keyword evidence="6" id="KW-1185">Reference proteome</keyword>
<accession>A0A8J3AP42</accession>
<feature type="domain" description="HTH gntR-type" evidence="4">
    <location>
        <begin position="9"/>
        <end position="77"/>
    </location>
</feature>
<dbReference type="InterPro" id="IPR036388">
    <property type="entry name" value="WH-like_DNA-bd_sf"/>
</dbReference>
<dbReference type="GO" id="GO:0003700">
    <property type="term" value="F:DNA-binding transcription factor activity"/>
    <property type="evidence" value="ECO:0007669"/>
    <property type="project" value="InterPro"/>
</dbReference>
<dbReference type="InterPro" id="IPR000524">
    <property type="entry name" value="Tscrpt_reg_HTH_GntR"/>
</dbReference>
<evidence type="ECO:0000313" key="6">
    <source>
        <dbReference type="Proteomes" id="UP000626244"/>
    </source>
</evidence>
<evidence type="ECO:0000259" key="4">
    <source>
        <dbReference type="PROSITE" id="PS50949"/>
    </source>
</evidence>
<gene>
    <name evidence="5" type="ORF">GCM10007380_31970</name>
</gene>
<name>A0A8J3AP42_9BACI</name>
<evidence type="ECO:0000313" key="5">
    <source>
        <dbReference type="EMBL" id="GGI16239.1"/>
    </source>
</evidence>
<evidence type="ECO:0000256" key="1">
    <source>
        <dbReference type="ARBA" id="ARBA00023015"/>
    </source>
</evidence>
<dbReference type="Pfam" id="PF00392">
    <property type="entry name" value="GntR"/>
    <property type="match status" value="1"/>
</dbReference>